<name>A0ABV6LKF9_9BACI</name>
<keyword evidence="8" id="KW-1185">Reference proteome</keyword>
<dbReference type="SUPFAM" id="SSF55120">
    <property type="entry name" value="Pseudouridine synthase"/>
    <property type="match status" value="1"/>
</dbReference>
<evidence type="ECO:0000256" key="2">
    <source>
        <dbReference type="ARBA" id="ARBA00010876"/>
    </source>
</evidence>
<evidence type="ECO:0000256" key="3">
    <source>
        <dbReference type="ARBA" id="ARBA00023235"/>
    </source>
</evidence>
<sequence>MKRNKSIRKGKSSDTFTVHETTTLLPLLHTLYPKRSRNAVKSILTQGRVMVEGEVVTQYNYHLAKGTTITVSHQARVSQPKLTGLTIIHEDKDIIVIEKDTGLLSIATHKEKQMTAYHQLSQYVKQQHPKERIFIVHRLDKDTSGVMIFARSEHVKRKLQDDWKKNVQERTYVALVEGKVAKQSGTITSWLNETATHLMYSSPKPNGGKKAITHYKILQANAHYSLLEVQLDTGRKNQIRVHMQEVGHPIVGDKKYGAKGNPIGRLGLHAKTITFTHPGNGKLVSFRSNMPTAFDDRSKT</sequence>
<evidence type="ECO:0000313" key="7">
    <source>
        <dbReference type="EMBL" id="MFC0522778.1"/>
    </source>
</evidence>
<comment type="similarity">
    <text evidence="2 5">Belongs to the pseudouridine synthase RluA family.</text>
</comment>
<dbReference type="CDD" id="cd02869">
    <property type="entry name" value="PseudoU_synth_RluA_like"/>
    <property type="match status" value="1"/>
</dbReference>
<protein>
    <recommendedName>
        <fullName evidence="5">Pseudouridine synthase</fullName>
        <ecNumber evidence="5">5.4.99.-</ecNumber>
    </recommendedName>
</protein>
<keyword evidence="3 5" id="KW-0413">Isomerase</keyword>
<accession>A0ABV6LKF9</accession>
<dbReference type="PANTHER" id="PTHR21600:SF44">
    <property type="entry name" value="RIBOSOMAL LARGE SUBUNIT PSEUDOURIDINE SYNTHASE D"/>
    <property type="match status" value="1"/>
</dbReference>
<dbReference type="EMBL" id="JBHLTP010000003">
    <property type="protein sequence ID" value="MFC0522778.1"/>
    <property type="molecule type" value="Genomic_DNA"/>
</dbReference>
<evidence type="ECO:0000256" key="4">
    <source>
        <dbReference type="PROSITE-ProRule" id="PRU00182"/>
    </source>
</evidence>
<dbReference type="InterPro" id="IPR020103">
    <property type="entry name" value="PsdUridine_synth_cat_dom_sf"/>
</dbReference>
<gene>
    <name evidence="7" type="ORF">ACFFGV_04130</name>
</gene>
<evidence type="ECO:0000259" key="6">
    <source>
        <dbReference type="SMART" id="SM00363"/>
    </source>
</evidence>
<proteinExistence type="inferred from homology"/>
<dbReference type="EC" id="5.4.99.-" evidence="5"/>
<reference evidence="7 8" key="1">
    <citation type="submission" date="2024-09" db="EMBL/GenBank/DDBJ databases">
        <authorList>
            <person name="Sun Q."/>
            <person name="Mori K."/>
        </authorList>
    </citation>
    <scope>NUCLEOTIDE SEQUENCE [LARGE SCALE GENOMIC DNA]</scope>
    <source>
        <strain evidence="7 8">NCAIM B.02529</strain>
    </source>
</reference>
<dbReference type="RefSeq" id="WP_377345308.1">
    <property type="nucleotide sequence ID" value="NZ_JBHLTP010000003.1"/>
</dbReference>
<dbReference type="InterPro" id="IPR036986">
    <property type="entry name" value="S4_RNA-bd_sf"/>
</dbReference>
<comment type="function">
    <text evidence="5">Responsible for synthesis of pseudouridine from uracil.</text>
</comment>
<dbReference type="Gene3D" id="3.30.2350.10">
    <property type="entry name" value="Pseudouridine synthase"/>
    <property type="match status" value="1"/>
</dbReference>
<evidence type="ECO:0000313" key="8">
    <source>
        <dbReference type="Proteomes" id="UP001589836"/>
    </source>
</evidence>
<dbReference type="Pfam" id="PF00849">
    <property type="entry name" value="PseudoU_synth_2"/>
    <property type="match status" value="1"/>
</dbReference>
<dbReference type="Gene3D" id="3.10.290.10">
    <property type="entry name" value="RNA-binding S4 domain"/>
    <property type="match status" value="1"/>
</dbReference>
<dbReference type="InterPro" id="IPR006145">
    <property type="entry name" value="PsdUridine_synth_RsuA/RluA"/>
</dbReference>
<dbReference type="NCBIfam" id="TIGR00005">
    <property type="entry name" value="rluA_subfam"/>
    <property type="match status" value="1"/>
</dbReference>
<evidence type="ECO:0000256" key="1">
    <source>
        <dbReference type="ARBA" id="ARBA00000073"/>
    </source>
</evidence>
<feature type="domain" description="RNA-binding S4" evidence="6">
    <location>
        <begin position="23"/>
        <end position="83"/>
    </location>
</feature>
<dbReference type="InterPro" id="IPR050188">
    <property type="entry name" value="RluA_PseudoU_synthase"/>
</dbReference>
<dbReference type="SMART" id="SM00363">
    <property type="entry name" value="S4"/>
    <property type="match status" value="1"/>
</dbReference>
<dbReference type="PROSITE" id="PS50889">
    <property type="entry name" value="S4"/>
    <property type="match status" value="1"/>
</dbReference>
<dbReference type="PROSITE" id="PS01129">
    <property type="entry name" value="PSI_RLU"/>
    <property type="match status" value="1"/>
</dbReference>
<dbReference type="InterPro" id="IPR006224">
    <property type="entry name" value="PsdUridine_synth_RluA-like_CS"/>
</dbReference>
<dbReference type="CDD" id="cd00165">
    <property type="entry name" value="S4"/>
    <property type="match status" value="1"/>
</dbReference>
<dbReference type="InterPro" id="IPR006225">
    <property type="entry name" value="PsdUridine_synth_RluC/D"/>
</dbReference>
<comment type="caution">
    <text evidence="7">The sequence shown here is derived from an EMBL/GenBank/DDBJ whole genome shotgun (WGS) entry which is preliminary data.</text>
</comment>
<dbReference type="PANTHER" id="PTHR21600">
    <property type="entry name" value="MITOCHONDRIAL RNA PSEUDOURIDINE SYNTHASE"/>
    <property type="match status" value="1"/>
</dbReference>
<evidence type="ECO:0000256" key="5">
    <source>
        <dbReference type="RuleBase" id="RU362028"/>
    </source>
</evidence>
<dbReference type="SUPFAM" id="SSF55174">
    <property type="entry name" value="Alpha-L RNA-binding motif"/>
    <property type="match status" value="1"/>
</dbReference>
<comment type="catalytic activity">
    <reaction evidence="1 5">
        <text>a uridine in RNA = a pseudouridine in RNA</text>
        <dbReference type="Rhea" id="RHEA:48348"/>
        <dbReference type="Rhea" id="RHEA-COMP:12068"/>
        <dbReference type="Rhea" id="RHEA-COMP:12069"/>
        <dbReference type="ChEBI" id="CHEBI:65314"/>
        <dbReference type="ChEBI" id="CHEBI:65315"/>
    </reaction>
</comment>
<dbReference type="Proteomes" id="UP001589836">
    <property type="component" value="Unassembled WGS sequence"/>
</dbReference>
<dbReference type="InterPro" id="IPR002942">
    <property type="entry name" value="S4_RNA-bd"/>
</dbReference>
<keyword evidence="4" id="KW-0694">RNA-binding</keyword>
<organism evidence="7 8">
    <name type="scientific">Pontibacillus salicampi</name>
    <dbReference type="NCBI Taxonomy" id="1449801"/>
    <lineage>
        <taxon>Bacteria</taxon>
        <taxon>Bacillati</taxon>
        <taxon>Bacillota</taxon>
        <taxon>Bacilli</taxon>
        <taxon>Bacillales</taxon>
        <taxon>Bacillaceae</taxon>
        <taxon>Pontibacillus</taxon>
    </lineage>
</organism>